<dbReference type="OrthoDB" id="5527773at2"/>
<name>A0A2S9YAK0_9BACT</name>
<dbReference type="AlphaFoldDB" id="A0A2S9YAK0"/>
<dbReference type="EMBL" id="PVNK01000127">
    <property type="protein sequence ID" value="PRQ02137.1"/>
    <property type="molecule type" value="Genomic_DNA"/>
</dbReference>
<dbReference type="PROSITE" id="PS51257">
    <property type="entry name" value="PROKAR_LIPOPROTEIN"/>
    <property type="match status" value="1"/>
</dbReference>
<evidence type="ECO:0000313" key="1">
    <source>
        <dbReference type="EMBL" id="PRQ02137.1"/>
    </source>
</evidence>
<sequence>MDRLSKLGALGGVVLALVSGCVEPYEPNWLYRGEWIDIDGRDRSAEETCEGTFAYVDAYAWALAAEFGVSEHLGSYRWYSHEEYDAELPCDGASACAWVEDRTAHTPLLPHEHEMVHLANTASGMCPSALTEGLAEVYGGYSYDSKTSDFERLVARMEAPSGLSPGDYGILGRFAAYLVERFGLEAVLDVCRITGRYPSGAELSAAMESVVGMTTAELLADFEPELGECNEAERYRWRVFGCGVGEAAPDLGLLSGDGEHRIETTFTLDCANAATIGPLADRIWTAARFDVDASMNYDLWISEEQLVETPGVELKLVKCEPCARPETIPSGFFGTMPLEAGRYSLELHAPADFRAEVTLSIWQ</sequence>
<proteinExistence type="predicted"/>
<comment type="caution">
    <text evidence="1">The sequence shown here is derived from an EMBL/GenBank/DDBJ whole genome shotgun (WGS) entry which is preliminary data.</text>
</comment>
<organism evidence="1 2">
    <name type="scientific">Enhygromyxa salina</name>
    <dbReference type="NCBI Taxonomy" id="215803"/>
    <lineage>
        <taxon>Bacteria</taxon>
        <taxon>Pseudomonadati</taxon>
        <taxon>Myxococcota</taxon>
        <taxon>Polyangia</taxon>
        <taxon>Nannocystales</taxon>
        <taxon>Nannocystaceae</taxon>
        <taxon>Enhygromyxa</taxon>
    </lineage>
</organism>
<evidence type="ECO:0000313" key="2">
    <source>
        <dbReference type="Proteomes" id="UP000237968"/>
    </source>
</evidence>
<dbReference type="Proteomes" id="UP000237968">
    <property type="component" value="Unassembled WGS sequence"/>
</dbReference>
<accession>A0A2S9YAK0</accession>
<keyword evidence="2" id="KW-1185">Reference proteome</keyword>
<reference evidence="1 2" key="1">
    <citation type="submission" date="2018-03" db="EMBL/GenBank/DDBJ databases">
        <title>Draft Genome Sequences of the Obligatory Marine Myxobacteria Enhygromyxa salina SWB005.</title>
        <authorList>
            <person name="Poehlein A."/>
            <person name="Moghaddam J.A."/>
            <person name="Harms H."/>
            <person name="Alanjari M."/>
            <person name="Koenig G.M."/>
            <person name="Daniel R."/>
            <person name="Schaeberle T.F."/>
        </authorList>
    </citation>
    <scope>NUCLEOTIDE SEQUENCE [LARGE SCALE GENOMIC DNA]</scope>
    <source>
        <strain evidence="1 2">SWB005</strain>
    </source>
</reference>
<dbReference type="RefSeq" id="WP_146155643.1">
    <property type="nucleotide sequence ID" value="NZ_PVNK01000127.1"/>
</dbReference>
<gene>
    <name evidence="1" type="ORF">ENSA5_25960</name>
</gene>
<protein>
    <submittedName>
        <fullName evidence="1">Uncharacterized protein</fullName>
    </submittedName>
</protein>